<feature type="chain" id="PRO_5021781252" evidence="1">
    <location>
        <begin position="22"/>
        <end position="124"/>
    </location>
</feature>
<name>A0A511B751_9PROT</name>
<protein>
    <submittedName>
        <fullName evidence="2">Uncharacterized protein</fullName>
    </submittedName>
</protein>
<dbReference type="Proteomes" id="UP000321079">
    <property type="component" value="Unassembled WGS sequence"/>
</dbReference>
<dbReference type="AlphaFoldDB" id="A0A511B751"/>
<dbReference type="EMBL" id="BJVA01000003">
    <property type="protein sequence ID" value="GEK95523.1"/>
    <property type="molecule type" value="Genomic_DNA"/>
</dbReference>
<comment type="caution">
    <text evidence="2">The sequence shown here is derived from an EMBL/GenBank/DDBJ whole genome shotgun (WGS) entry which is preliminary data.</text>
</comment>
<keyword evidence="1" id="KW-0732">Signal</keyword>
<dbReference type="OrthoDB" id="9884779at2"/>
<proteinExistence type="predicted"/>
<evidence type="ECO:0000256" key="1">
    <source>
        <dbReference type="SAM" id="SignalP"/>
    </source>
</evidence>
<gene>
    <name evidence="2" type="ORF">GKA01_07200</name>
</gene>
<evidence type="ECO:0000313" key="2">
    <source>
        <dbReference type="EMBL" id="GEK95523.1"/>
    </source>
</evidence>
<accession>A0A511B751</accession>
<feature type="signal peptide" evidence="1">
    <location>
        <begin position="1"/>
        <end position="21"/>
    </location>
</feature>
<keyword evidence="3" id="KW-1185">Reference proteome</keyword>
<sequence>MKKILSLGLLCGLILASPIRAATTTTINGVFEKTVHAFSETYAPLGQIPASELMNQPVVGIDENRGLLKVQTARGIVLIAGAAVTTTKAAAAPRETACSYIATLSASSTGSSAGFADNCKPSGH</sequence>
<evidence type="ECO:0000313" key="3">
    <source>
        <dbReference type="Proteomes" id="UP000321079"/>
    </source>
</evidence>
<organism evidence="2 3">
    <name type="scientific">Gluconobacter kanchanaburiensis NBRC 103587</name>
    <dbReference type="NCBI Taxonomy" id="1307948"/>
    <lineage>
        <taxon>Bacteria</taxon>
        <taxon>Pseudomonadati</taxon>
        <taxon>Pseudomonadota</taxon>
        <taxon>Alphaproteobacteria</taxon>
        <taxon>Acetobacterales</taxon>
        <taxon>Acetobacteraceae</taxon>
        <taxon>Gluconobacter</taxon>
    </lineage>
</organism>
<dbReference type="RefSeq" id="WP_146859295.1">
    <property type="nucleotide sequence ID" value="NZ_BARK01000004.1"/>
</dbReference>
<reference evidence="2 3" key="1">
    <citation type="submission" date="2019-07" db="EMBL/GenBank/DDBJ databases">
        <title>Whole genome shotgun sequence of Gluconobacter kanchanaburiensis NBRC 103587.</title>
        <authorList>
            <person name="Hosoyama A."/>
            <person name="Uohara A."/>
            <person name="Ohji S."/>
            <person name="Ichikawa N."/>
        </authorList>
    </citation>
    <scope>NUCLEOTIDE SEQUENCE [LARGE SCALE GENOMIC DNA]</scope>
    <source>
        <strain evidence="2 3">NBRC 103587</strain>
    </source>
</reference>